<dbReference type="Pfam" id="PF08241">
    <property type="entry name" value="Methyltransf_11"/>
    <property type="match status" value="1"/>
</dbReference>
<dbReference type="GO" id="GO:0008757">
    <property type="term" value="F:S-adenosylmethionine-dependent methyltransferase activity"/>
    <property type="evidence" value="ECO:0007669"/>
    <property type="project" value="InterPro"/>
</dbReference>
<evidence type="ECO:0000313" key="3">
    <source>
        <dbReference type="Proteomes" id="UP000191931"/>
    </source>
</evidence>
<feature type="domain" description="Methyltransferase type 11" evidence="1">
    <location>
        <begin position="88"/>
        <end position="188"/>
    </location>
</feature>
<dbReference type="STRING" id="1246637.MTBBW1_1330005"/>
<accession>A0A1W1H7H8</accession>
<proteinExistence type="predicted"/>
<evidence type="ECO:0000313" key="2">
    <source>
        <dbReference type="EMBL" id="SLM28419.1"/>
    </source>
</evidence>
<dbReference type="SUPFAM" id="SSF53335">
    <property type="entry name" value="S-adenosyl-L-methionine-dependent methyltransferases"/>
    <property type="match status" value="1"/>
</dbReference>
<gene>
    <name evidence="2" type="ORF">MTBBW1_1330005</name>
</gene>
<keyword evidence="3" id="KW-1185">Reference proteome</keyword>
<sequence length="255" mass="28593">MDDPSFKVTIPENTCEIQQGEEQFIITCNDGREVQIRAHDYDEIYKIPGLYEHLFYENYKCKSPAVICSELVNAVENSNQKISNLKVLDVGAGNGMVGEELLSAGVESVIGIDIIEEAAMATERDRPGIYEDYFVEDLTKLPADVEKRIVNESLNCMTLVAALGFGDIPPHAFAEAYNLISESGWIAFNIKDEFYSEKDRTGFSKLIQHMTDGGILDVKSKKHYVHRLCQDGTPLEYFAIIGQKHDDIPTSMILN</sequence>
<dbReference type="OrthoDB" id="465636at2"/>
<dbReference type="AlphaFoldDB" id="A0A1W1H7H8"/>
<protein>
    <recommendedName>
        <fullName evidence="1">Methyltransferase type 11 domain-containing protein</fullName>
    </recommendedName>
</protein>
<organism evidence="2 3">
    <name type="scientific">Desulfamplus magnetovallimortis</name>
    <dbReference type="NCBI Taxonomy" id="1246637"/>
    <lineage>
        <taxon>Bacteria</taxon>
        <taxon>Pseudomonadati</taxon>
        <taxon>Thermodesulfobacteriota</taxon>
        <taxon>Desulfobacteria</taxon>
        <taxon>Desulfobacterales</taxon>
        <taxon>Desulfobacteraceae</taxon>
        <taxon>Desulfamplus</taxon>
    </lineage>
</organism>
<dbReference type="Proteomes" id="UP000191931">
    <property type="component" value="Unassembled WGS sequence"/>
</dbReference>
<dbReference type="EMBL" id="FWEV01000039">
    <property type="protein sequence ID" value="SLM28419.1"/>
    <property type="molecule type" value="Genomic_DNA"/>
</dbReference>
<dbReference type="RefSeq" id="WP_080804740.1">
    <property type="nucleotide sequence ID" value="NZ_LT828548.1"/>
</dbReference>
<evidence type="ECO:0000259" key="1">
    <source>
        <dbReference type="Pfam" id="PF08241"/>
    </source>
</evidence>
<dbReference type="Gene3D" id="3.40.50.150">
    <property type="entry name" value="Vaccinia Virus protein VP39"/>
    <property type="match status" value="1"/>
</dbReference>
<dbReference type="CDD" id="cd02440">
    <property type="entry name" value="AdoMet_MTases"/>
    <property type="match status" value="1"/>
</dbReference>
<reference evidence="2 3" key="1">
    <citation type="submission" date="2017-03" db="EMBL/GenBank/DDBJ databases">
        <authorList>
            <person name="Afonso C.L."/>
            <person name="Miller P.J."/>
            <person name="Scott M.A."/>
            <person name="Spackman E."/>
            <person name="Goraichik I."/>
            <person name="Dimitrov K.M."/>
            <person name="Suarez D.L."/>
            <person name="Swayne D.E."/>
        </authorList>
    </citation>
    <scope>NUCLEOTIDE SEQUENCE [LARGE SCALE GENOMIC DNA]</scope>
    <source>
        <strain evidence="2">PRJEB14757</strain>
    </source>
</reference>
<name>A0A1W1H7H8_9BACT</name>
<dbReference type="InterPro" id="IPR013216">
    <property type="entry name" value="Methyltransf_11"/>
</dbReference>
<dbReference type="InterPro" id="IPR029063">
    <property type="entry name" value="SAM-dependent_MTases_sf"/>
</dbReference>